<reference evidence="2" key="1">
    <citation type="submission" date="2021-04" db="EMBL/GenBank/DDBJ databases">
        <authorList>
            <person name="Tunstrom K."/>
        </authorList>
    </citation>
    <scope>NUCLEOTIDE SEQUENCE</scope>
</reference>
<dbReference type="GO" id="GO:0003824">
    <property type="term" value="F:catalytic activity"/>
    <property type="evidence" value="ECO:0007669"/>
    <property type="project" value="InterPro"/>
</dbReference>
<evidence type="ECO:0000313" key="3">
    <source>
        <dbReference type="Proteomes" id="UP000691718"/>
    </source>
</evidence>
<feature type="domain" description="Endonuclease/exonuclease/phosphatase" evidence="1">
    <location>
        <begin position="152"/>
        <end position="268"/>
    </location>
</feature>
<evidence type="ECO:0000259" key="1">
    <source>
        <dbReference type="Pfam" id="PF14529"/>
    </source>
</evidence>
<dbReference type="PANTHER" id="PTHR33273">
    <property type="entry name" value="DOMAIN-CONTAINING PROTEIN, PUTATIVE-RELATED"/>
    <property type="match status" value="1"/>
</dbReference>
<dbReference type="Proteomes" id="UP000691718">
    <property type="component" value="Unassembled WGS sequence"/>
</dbReference>
<evidence type="ECO:0000313" key="2">
    <source>
        <dbReference type="EMBL" id="CAG5000617.1"/>
    </source>
</evidence>
<keyword evidence="3" id="KW-1185">Reference proteome</keyword>
<dbReference type="OrthoDB" id="411871at2759"/>
<dbReference type="InterPro" id="IPR005135">
    <property type="entry name" value="Endo/exonuclease/phosphatase"/>
</dbReference>
<proteinExistence type="predicted"/>
<protein>
    <submittedName>
        <fullName evidence="2">(apollo) hypothetical protein</fullName>
    </submittedName>
</protein>
<dbReference type="PANTHER" id="PTHR33273:SF4">
    <property type="entry name" value="ENDONUCLEASE_EXONUCLEASE_PHOSPHATASE DOMAIN-CONTAINING PROTEIN"/>
    <property type="match status" value="1"/>
</dbReference>
<dbReference type="EMBL" id="CAJQZP010000945">
    <property type="protein sequence ID" value="CAG5000617.1"/>
    <property type="molecule type" value="Genomic_DNA"/>
</dbReference>
<comment type="caution">
    <text evidence="2">The sequence shown here is derived from an EMBL/GenBank/DDBJ whole genome shotgun (WGS) entry which is preliminary data.</text>
</comment>
<name>A0A8S3X5F4_PARAO</name>
<dbReference type="AlphaFoldDB" id="A0A8S3X5F4"/>
<gene>
    <name evidence="2" type="ORF">PAPOLLO_LOCUS13757</name>
</gene>
<dbReference type="Pfam" id="PF14529">
    <property type="entry name" value="Exo_endo_phos_2"/>
    <property type="match status" value="1"/>
</dbReference>
<organism evidence="2 3">
    <name type="scientific">Parnassius apollo</name>
    <name type="common">Apollo butterfly</name>
    <name type="synonym">Papilio apollo</name>
    <dbReference type="NCBI Taxonomy" id="110799"/>
    <lineage>
        <taxon>Eukaryota</taxon>
        <taxon>Metazoa</taxon>
        <taxon>Ecdysozoa</taxon>
        <taxon>Arthropoda</taxon>
        <taxon>Hexapoda</taxon>
        <taxon>Insecta</taxon>
        <taxon>Pterygota</taxon>
        <taxon>Neoptera</taxon>
        <taxon>Endopterygota</taxon>
        <taxon>Lepidoptera</taxon>
        <taxon>Glossata</taxon>
        <taxon>Ditrysia</taxon>
        <taxon>Papilionoidea</taxon>
        <taxon>Papilionidae</taxon>
        <taxon>Parnassiinae</taxon>
        <taxon>Parnassini</taxon>
        <taxon>Parnassius</taxon>
        <taxon>Parnassius</taxon>
    </lineage>
</organism>
<sequence>MSVAAAAAAAIEEQFYADDLLLSGDDEHRIAQVALEVDRVLRTANFHLHQSKWRWVPSNENPADLLSRGVLPDKLVNCTSTSKFWFEGPTFLSKPQEHPGTRVVQCSLNRQKPVKAAVLIFGDQLEIIHDPQLVTATEAAVLLIAGNLKLGVVSVYLEGEQDPYLRRIQSACAKLHTNNIIVAGDINAWSRWWGSNSEDEKGAACNTFLNEMDLHILNTGDTPTFETYRRGRICSSIVDVTACSSSLLGNVEDWRVERSLITSDHNAIMFTLRTKAVLTQLRPCITRKYNTRKANWSDFSTRFRSLLKERAITPTLIEEAEIDDDLESITIAYTKAIQESCDETIPKWA</sequence>
<accession>A0A8S3X5F4</accession>